<dbReference type="InterPro" id="IPR044068">
    <property type="entry name" value="CB"/>
</dbReference>
<evidence type="ECO:0000256" key="6">
    <source>
        <dbReference type="SAM" id="MobiDB-lite"/>
    </source>
</evidence>
<feature type="region of interest" description="Disordered" evidence="6">
    <location>
        <begin position="121"/>
        <end position="146"/>
    </location>
</feature>
<dbReference type="PROSITE" id="PS51900">
    <property type="entry name" value="CB"/>
    <property type="match status" value="1"/>
</dbReference>
<dbReference type="InterPro" id="IPR010998">
    <property type="entry name" value="Integrase_recombinase_N"/>
</dbReference>
<dbReference type="AlphaFoldDB" id="A0A919YN53"/>
<comment type="similarity">
    <text evidence="1">Belongs to the 'phage' integrase family.</text>
</comment>
<dbReference type="InterPro" id="IPR011010">
    <property type="entry name" value="DNA_brk_join_enz"/>
</dbReference>
<dbReference type="GO" id="GO:0003677">
    <property type="term" value="F:DNA binding"/>
    <property type="evidence" value="ECO:0007669"/>
    <property type="project" value="UniProtKB-UniRule"/>
</dbReference>
<evidence type="ECO:0000259" key="8">
    <source>
        <dbReference type="PROSITE" id="PS51900"/>
    </source>
</evidence>
<accession>A0A919YN53</accession>
<keyword evidence="3 5" id="KW-0238">DNA-binding</keyword>
<feature type="domain" description="Tyr recombinase" evidence="7">
    <location>
        <begin position="250"/>
        <end position="423"/>
    </location>
</feature>
<protein>
    <recommendedName>
        <fullName evidence="11">Integrase</fullName>
    </recommendedName>
</protein>
<dbReference type="EMBL" id="BOSE01000006">
    <property type="protein sequence ID" value="GIP17537.1"/>
    <property type="molecule type" value="Genomic_DNA"/>
</dbReference>
<organism evidence="9 10">
    <name type="scientific">Paenibacillus montaniterrae</name>
    <dbReference type="NCBI Taxonomy" id="429341"/>
    <lineage>
        <taxon>Bacteria</taxon>
        <taxon>Bacillati</taxon>
        <taxon>Bacillota</taxon>
        <taxon>Bacilli</taxon>
        <taxon>Bacillales</taxon>
        <taxon>Paenibacillaceae</taxon>
        <taxon>Paenibacillus</taxon>
    </lineage>
</organism>
<dbReference type="GO" id="GO:0006310">
    <property type="term" value="P:DNA recombination"/>
    <property type="evidence" value="ECO:0007669"/>
    <property type="project" value="UniProtKB-KW"/>
</dbReference>
<feature type="domain" description="Core-binding (CB)" evidence="8">
    <location>
        <begin position="157"/>
        <end position="234"/>
    </location>
</feature>
<evidence type="ECO:0000259" key="7">
    <source>
        <dbReference type="PROSITE" id="PS51898"/>
    </source>
</evidence>
<evidence type="ECO:0000313" key="10">
    <source>
        <dbReference type="Proteomes" id="UP000683139"/>
    </source>
</evidence>
<dbReference type="Pfam" id="PF00589">
    <property type="entry name" value="Phage_integrase"/>
    <property type="match status" value="1"/>
</dbReference>
<keyword evidence="4" id="KW-0233">DNA recombination</keyword>
<evidence type="ECO:0000256" key="3">
    <source>
        <dbReference type="ARBA" id="ARBA00023125"/>
    </source>
</evidence>
<dbReference type="InterPro" id="IPR050090">
    <property type="entry name" value="Tyrosine_recombinase_XerCD"/>
</dbReference>
<sequence length="427" mass="49322">MSILVKKFDEQWLALTFPYCKEIVAQIRLIADRRWMPLHRCWLVPYTVTAVLQIEQELSGFKLTFEEQLQQELDLLNITDLAGSTEAKKLSKSQQVSNSAYKEEPLQDEHILPLARPNDIRASESKAPPDKEASHSSLSRPNEINSANHAAPKWDAIERQRMIDALMLRGYSRKTIRSYVSHLQQYCQFVSRKHVAWNSKHIPTYTLELTERGCSSSYINQSISALKFYFIKVLKEADKQSYIRMKKEQKLPVVLSLHEVKRLLNALTNPKHKALLYMTYSAGLRVGEVVRLKMEHIDQERSLIIIRQGKGKKDRQTLLSEAAWQVLSEYISEEQPSLWLFPGQRQSEPLNERSAQKIFERALLIAGIVKDASIHSLRHSFATHLLESGIDIRYIQELLGHQNVKTTQRYIHVSSKDISRIKSPLDL</sequence>
<keyword evidence="10" id="KW-1185">Reference proteome</keyword>
<dbReference type="PANTHER" id="PTHR30349:SF64">
    <property type="entry name" value="PROPHAGE INTEGRASE INTD-RELATED"/>
    <property type="match status" value="1"/>
</dbReference>
<dbReference type="RefSeq" id="WP_246563637.1">
    <property type="nucleotide sequence ID" value="NZ_BOSE01000006.1"/>
</dbReference>
<gene>
    <name evidence="9" type="ORF">J40TS1_31790</name>
</gene>
<evidence type="ECO:0000313" key="9">
    <source>
        <dbReference type="EMBL" id="GIP17537.1"/>
    </source>
</evidence>
<feature type="compositionally biased region" description="Polar residues" evidence="6">
    <location>
        <begin position="135"/>
        <end position="146"/>
    </location>
</feature>
<proteinExistence type="inferred from homology"/>
<name>A0A919YN53_9BACL</name>
<comment type="caution">
    <text evidence="9">The sequence shown here is derived from an EMBL/GenBank/DDBJ whole genome shotgun (WGS) entry which is preliminary data.</text>
</comment>
<keyword evidence="2" id="KW-0229">DNA integration</keyword>
<dbReference type="InterPro" id="IPR002104">
    <property type="entry name" value="Integrase_catalytic"/>
</dbReference>
<dbReference type="Proteomes" id="UP000683139">
    <property type="component" value="Unassembled WGS sequence"/>
</dbReference>
<dbReference type="PROSITE" id="PS51898">
    <property type="entry name" value="TYR_RECOMBINASE"/>
    <property type="match status" value="1"/>
</dbReference>
<dbReference type="Pfam" id="PF13495">
    <property type="entry name" value="Phage_int_SAM_4"/>
    <property type="match status" value="1"/>
</dbReference>
<dbReference type="SUPFAM" id="SSF56349">
    <property type="entry name" value="DNA breaking-rejoining enzymes"/>
    <property type="match status" value="1"/>
</dbReference>
<feature type="compositionally biased region" description="Basic and acidic residues" evidence="6">
    <location>
        <begin position="121"/>
        <end position="134"/>
    </location>
</feature>
<evidence type="ECO:0000256" key="2">
    <source>
        <dbReference type="ARBA" id="ARBA00022908"/>
    </source>
</evidence>
<reference evidence="9" key="1">
    <citation type="submission" date="2021-03" db="EMBL/GenBank/DDBJ databases">
        <title>Antimicrobial resistance genes in bacteria isolated from Japanese honey, and their potential for conferring macrolide and lincosamide resistance in the American foulbrood pathogen Paenibacillus larvae.</title>
        <authorList>
            <person name="Okamoto M."/>
            <person name="Kumagai M."/>
            <person name="Kanamori H."/>
            <person name="Takamatsu D."/>
        </authorList>
    </citation>
    <scope>NUCLEOTIDE SEQUENCE</scope>
    <source>
        <strain evidence="9">J40TS1</strain>
    </source>
</reference>
<dbReference type="InterPro" id="IPR013762">
    <property type="entry name" value="Integrase-like_cat_sf"/>
</dbReference>
<evidence type="ECO:0000256" key="4">
    <source>
        <dbReference type="ARBA" id="ARBA00023172"/>
    </source>
</evidence>
<dbReference type="PANTHER" id="PTHR30349">
    <property type="entry name" value="PHAGE INTEGRASE-RELATED"/>
    <property type="match status" value="1"/>
</dbReference>
<evidence type="ECO:0000256" key="1">
    <source>
        <dbReference type="ARBA" id="ARBA00008857"/>
    </source>
</evidence>
<dbReference type="Gene3D" id="1.10.150.130">
    <property type="match status" value="1"/>
</dbReference>
<evidence type="ECO:0000256" key="5">
    <source>
        <dbReference type="PROSITE-ProRule" id="PRU01248"/>
    </source>
</evidence>
<dbReference type="GO" id="GO:0015074">
    <property type="term" value="P:DNA integration"/>
    <property type="evidence" value="ECO:0007669"/>
    <property type="project" value="UniProtKB-KW"/>
</dbReference>
<evidence type="ECO:0008006" key="11">
    <source>
        <dbReference type="Google" id="ProtNLM"/>
    </source>
</evidence>
<dbReference type="InterPro" id="IPR004107">
    <property type="entry name" value="Integrase_SAM-like_N"/>
</dbReference>
<dbReference type="Gene3D" id="1.10.443.10">
    <property type="entry name" value="Intergrase catalytic core"/>
    <property type="match status" value="1"/>
</dbReference>